<sequence>MGDPCIYPGDDLQLDRKKRAEEGNNCVQPALRSLSGLSGLADVRLDAHVIRLRKSNLNTPHLRAHFSANSGLIDMIPGIGAPGFTFWFHIQIPMGQESSGFKKINQELNENGQSEPVVRKTGVEF</sequence>
<dbReference type="EMBL" id="JARKIE010000020">
    <property type="protein sequence ID" value="KAJ7700337.1"/>
    <property type="molecule type" value="Genomic_DNA"/>
</dbReference>
<organism evidence="1 2">
    <name type="scientific">Mycena rosella</name>
    <name type="common">Pink bonnet</name>
    <name type="synonym">Agaricus rosellus</name>
    <dbReference type="NCBI Taxonomy" id="1033263"/>
    <lineage>
        <taxon>Eukaryota</taxon>
        <taxon>Fungi</taxon>
        <taxon>Dikarya</taxon>
        <taxon>Basidiomycota</taxon>
        <taxon>Agaricomycotina</taxon>
        <taxon>Agaricomycetes</taxon>
        <taxon>Agaricomycetidae</taxon>
        <taxon>Agaricales</taxon>
        <taxon>Marasmiineae</taxon>
        <taxon>Mycenaceae</taxon>
        <taxon>Mycena</taxon>
    </lineage>
</organism>
<evidence type="ECO:0000313" key="1">
    <source>
        <dbReference type="EMBL" id="KAJ7700337.1"/>
    </source>
</evidence>
<accession>A0AAD7GQ10</accession>
<reference evidence="1" key="1">
    <citation type="submission" date="2023-03" db="EMBL/GenBank/DDBJ databases">
        <title>Massive genome expansion in bonnet fungi (Mycena s.s.) driven by repeated elements and novel gene families across ecological guilds.</title>
        <authorList>
            <consortium name="Lawrence Berkeley National Laboratory"/>
            <person name="Harder C.B."/>
            <person name="Miyauchi S."/>
            <person name="Viragh M."/>
            <person name="Kuo A."/>
            <person name="Thoen E."/>
            <person name="Andreopoulos B."/>
            <person name="Lu D."/>
            <person name="Skrede I."/>
            <person name="Drula E."/>
            <person name="Henrissat B."/>
            <person name="Morin E."/>
            <person name="Kohler A."/>
            <person name="Barry K."/>
            <person name="LaButti K."/>
            <person name="Morin E."/>
            <person name="Salamov A."/>
            <person name="Lipzen A."/>
            <person name="Mereny Z."/>
            <person name="Hegedus B."/>
            <person name="Baldrian P."/>
            <person name="Stursova M."/>
            <person name="Weitz H."/>
            <person name="Taylor A."/>
            <person name="Grigoriev I.V."/>
            <person name="Nagy L.G."/>
            <person name="Martin F."/>
            <person name="Kauserud H."/>
        </authorList>
    </citation>
    <scope>NUCLEOTIDE SEQUENCE</scope>
    <source>
        <strain evidence="1">CBHHK067</strain>
    </source>
</reference>
<name>A0AAD7GQ10_MYCRO</name>
<comment type="caution">
    <text evidence="1">The sequence shown here is derived from an EMBL/GenBank/DDBJ whole genome shotgun (WGS) entry which is preliminary data.</text>
</comment>
<evidence type="ECO:0000313" key="2">
    <source>
        <dbReference type="Proteomes" id="UP001221757"/>
    </source>
</evidence>
<dbReference type="Proteomes" id="UP001221757">
    <property type="component" value="Unassembled WGS sequence"/>
</dbReference>
<protein>
    <submittedName>
        <fullName evidence="1">Uncharacterized protein</fullName>
    </submittedName>
</protein>
<keyword evidence="2" id="KW-1185">Reference proteome</keyword>
<dbReference type="AlphaFoldDB" id="A0AAD7GQ10"/>
<gene>
    <name evidence="1" type="ORF">B0H17DRAFT_1128757</name>
</gene>
<proteinExistence type="predicted"/>